<sequence>MTVATDAKSRIYVIENILVLNGVAIVELGGEIYFIPPKNLWRATACPPGLDLHKLGLSPDEKIVSDGQLLAVFQYEEPTVFLPTKQTQDPKVNVRKGL</sequence>
<dbReference type="EMBL" id="PHWZ01000059">
    <property type="protein sequence ID" value="TEY76410.1"/>
    <property type="molecule type" value="Genomic_DNA"/>
</dbReference>
<comment type="caution">
    <text evidence="1">The sequence shown here is derived from an EMBL/GenBank/DDBJ whole genome shotgun (WGS) entry which is preliminary data.</text>
</comment>
<reference evidence="1 2" key="1">
    <citation type="submission" date="2017-11" db="EMBL/GenBank/DDBJ databases">
        <title>Comparative genomics of Botrytis spp.</title>
        <authorList>
            <person name="Valero-Jimenez C.A."/>
            <person name="Tapia P."/>
            <person name="Veloso J."/>
            <person name="Silva-Moreno E."/>
            <person name="Staats M."/>
            <person name="Valdes J.H."/>
            <person name="Van Kan J.A.L."/>
        </authorList>
    </citation>
    <scope>NUCLEOTIDE SEQUENCE [LARGE SCALE GENOMIC DNA]</scope>
    <source>
        <strain evidence="1 2">MUCL2830</strain>
    </source>
</reference>
<accession>A0A4Y8DCI2</accession>
<keyword evidence="2" id="KW-1185">Reference proteome</keyword>
<gene>
    <name evidence="1" type="ORF">BOTCAL_0059g00080</name>
</gene>
<protein>
    <submittedName>
        <fullName evidence="1">Uncharacterized protein</fullName>
    </submittedName>
</protein>
<dbReference type="AlphaFoldDB" id="A0A4Y8DCI2"/>
<dbReference type="OrthoDB" id="3452821at2759"/>
<name>A0A4Y8DCI2_9HELO</name>
<proteinExistence type="predicted"/>
<evidence type="ECO:0000313" key="1">
    <source>
        <dbReference type="EMBL" id="TEY76410.1"/>
    </source>
</evidence>
<evidence type="ECO:0000313" key="2">
    <source>
        <dbReference type="Proteomes" id="UP000297299"/>
    </source>
</evidence>
<dbReference type="Proteomes" id="UP000297299">
    <property type="component" value="Unassembled WGS sequence"/>
</dbReference>
<organism evidence="1 2">
    <name type="scientific">Botryotinia calthae</name>
    <dbReference type="NCBI Taxonomy" id="38488"/>
    <lineage>
        <taxon>Eukaryota</taxon>
        <taxon>Fungi</taxon>
        <taxon>Dikarya</taxon>
        <taxon>Ascomycota</taxon>
        <taxon>Pezizomycotina</taxon>
        <taxon>Leotiomycetes</taxon>
        <taxon>Helotiales</taxon>
        <taxon>Sclerotiniaceae</taxon>
        <taxon>Botryotinia</taxon>
    </lineage>
</organism>